<reference evidence="3" key="3">
    <citation type="submission" date="2020-04" db="EMBL/GenBank/DDBJ databases">
        <authorList>
            <person name="Santos R.A.C."/>
            <person name="Steenwyk J.L."/>
            <person name="Rivero-Menendez O."/>
            <person name="Mead M.E."/>
            <person name="Silva L.P."/>
            <person name="Bastos R.W."/>
            <person name="Alastruey-Izquierdo A."/>
            <person name="Goldman G.H."/>
            <person name="Rokas A."/>
        </authorList>
    </citation>
    <scope>NUCLEOTIDE SEQUENCE</scope>
    <source>
        <strain evidence="3">CNM-CM8927</strain>
    </source>
</reference>
<proteinExistence type="predicted"/>
<comment type="caution">
    <text evidence="3">The sequence shown here is derived from an EMBL/GenBank/DDBJ whole genome shotgun (WGS) entry which is preliminary data.</text>
</comment>
<gene>
    <name evidence="2" type="ORF">ALT_9426</name>
    <name evidence="3" type="ORF">CNMCM8927_007426</name>
</gene>
<sequence length="349" mass="41474">MADLRYRKEDRVDMIHRTYSCRISRFLDAHGIPNVLWGEHVMNMFLIPVVTDVSSPVFLRHHKLQADVLTTGQQLQQGIYFIIPDEHIDKARDLLVEAGFPPCQLGKYCGFDWPKSCHGIPYAHFNIVDRGPMNYYKPELYGPNPREWYTLELYKKSEMLWGAPEIPLGPPAQNDPDYWTINDERLPEVHRGFCLGRVVEADYPVKIPSPARYTESLTLLYFRDNYPEDTFRGSYWDYLLLDMHEVLQKHRLFTLRDLPPRTRSWFKILTENIHERTHGDAEERFGEEMKKSGEVPEKSPWPSEHRMPPGWREDLKRLDEEEEERRKKKEEEEEQTRKNEEEVKEEQNA</sequence>
<evidence type="ECO:0000256" key="1">
    <source>
        <dbReference type="SAM" id="MobiDB-lite"/>
    </source>
</evidence>
<dbReference type="Proteomes" id="UP000649114">
    <property type="component" value="Unassembled WGS sequence"/>
</dbReference>
<reference evidence="3" key="2">
    <citation type="journal article" date="2020" name="bioRxiv">
        <title>Genomic and phenotypic heterogeneity of clinical isolates of the human pathogens Aspergillus fumigatus, Aspergillus lentulus and Aspergillus fumigatiaffinis.</title>
        <authorList>
            <person name="dos Santos R.A.C."/>
            <person name="Steenwyk J.L."/>
            <person name="Rivero-Menendez O."/>
            <person name="Mead M.E."/>
            <person name="Silva L.P."/>
            <person name="Bastos R.W."/>
            <person name="Alastruey-Izquierdo A."/>
            <person name="Goldman G.H."/>
            <person name="Rokas A."/>
        </authorList>
    </citation>
    <scope>NUCLEOTIDE SEQUENCE</scope>
    <source>
        <strain evidence="3">CNM-CM8927</strain>
    </source>
</reference>
<feature type="compositionally biased region" description="Basic and acidic residues" evidence="1">
    <location>
        <begin position="335"/>
        <end position="349"/>
    </location>
</feature>
<evidence type="ECO:0000313" key="4">
    <source>
        <dbReference type="Proteomes" id="UP000051487"/>
    </source>
</evidence>
<dbReference type="Proteomes" id="UP000051487">
    <property type="component" value="Unassembled WGS sequence"/>
</dbReference>
<evidence type="ECO:0000313" key="5">
    <source>
        <dbReference type="Proteomes" id="UP000649114"/>
    </source>
</evidence>
<dbReference type="AlphaFoldDB" id="A0AAN6BSS8"/>
<evidence type="ECO:0000313" key="3">
    <source>
        <dbReference type="EMBL" id="KAF4209059.1"/>
    </source>
</evidence>
<feature type="region of interest" description="Disordered" evidence="1">
    <location>
        <begin position="277"/>
        <end position="349"/>
    </location>
</feature>
<reference evidence="2 4" key="1">
    <citation type="submission" date="2015-11" db="EMBL/GenBank/DDBJ databases">
        <title>Aspergillus lentulus strain IFM 54703T.</title>
        <authorList>
            <person name="Kusuya Y."/>
            <person name="Sakai K."/>
            <person name="Kamei K."/>
            <person name="Takahashi H."/>
            <person name="Yaguchi T."/>
        </authorList>
    </citation>
    <scope>NUCLEOTIDE SEQUENCE [LARGE SCALE GENOMIC DNA]</scope>
    <source>
        <strain evidence="2 4">IFM 54703</strain>
    </source>
</reference>
<dbReference type="EMBL" id="BCLY01000017">
    <property type="protein sequence ID" value="GAQ12105.1"/>
    <property type="molecule type" value="Genomic_DNA"/>
</dbReference>
<feature type="compositionally biased region" description="Basic and acidic residues" evidence="1">
    <location>
        <begin position="277"/>
        <end position="319"/>
    </location>
</feature>
<name>A0AAN6BSS8_ASPLE</name>
<accession>A0AAN6BSS8</accession>
<evidence type="ECO:0000313" key="2">
    <source>
        <dbReference type="EMBL" id="GAQ12105.1"/>
    </source>
</evidence>
<protein>
    <submittedName>
        <fullName evidence="3">Uncharacterized protein</fullName>
    </submittedName>
</protein>
<organism evidence="3 5">
    <name type="scientific">Aspergillus lentulus</name>
    <dbReference type="NCBI Taxonomy" id="293939"/>
    <lineage>
        <taxon>Eukaryota</taxon>
        <taxon>Fungi</taxon>
        <taxon>Dikarya</taxon>
        <taxon>Ascomycota</taxon>
        <taxon>Pezizomycotina</taxon>
        <taxon>Eurotiomycetes</taxon>
        <taxon>Eurotiomycetidae</taxon>
        <taxon>Eurotiales</taxon>
        <taxon>Aspergillaceae</taxon>
        <taxon>Aspergillus</taxon>
        <taxon>Aspergillus subgen. Fumigati</taxon>
    </lineage>
</organism>
<dbReference type="EMBL" id="JAAAPU010000005">
    <property type="protein sequence ID" value="KAF4209059.1"/>
    <property type="molecule type" value="Genomic_DNA"/>
</dbReference>